<evidence type="ECO:0000256" key="7">
    <source>
        <dbReference type="SAM" id="SignalP"/>
    </source>
</evidence>
<feature type="region of interest" description="Disordered" evidence="5">
    <location>
        <begin position="191"/>
        <end position="238"/>
    </location>
</feature>
<evidence type="ECO:0000313" key="9">
    <source>
        <dbReference type="Proteomes" id="UP000738325"/>
    </source>
</evidence>
<organism evidence="8 9">
    <name type="scientific">Dissophora globulifera</name>
    <dbReference type="NCBI Taxonomy" id="979702"/>
    <lineage>
        <taxon>Eukaryota</taxon>
        <taxon>Fungi</taxon>
        <taxon>Fungi incertae sedis</taxon>
        <taxon>Mucoromycota</taxon>
        <taxon>Mortierellomycotina</taxon>
        <taxon>Mortierellomycetes</taxon>
        <taxon>Mortierellales</taxon>
        <taxon>Mortierellaceae</taxon>
        <taxon>Dissophora</taxon>
    </lineage>
</organism>
<dbReference type="PANTHER" id="PTHR15549">
    <property type="entry name" value="PAIRED IMMUNOGLOBULIN-LIKE TYPE 2 RECEPTOR"/>
    <property type="match status" value="1"/>
</dbReference>
<comment type="caution">
    <text evidence="8">The sequence shown here is derived from an EMBL/GenBank/DDBJ whole genome shotgun (WGS) entry which is preliminary data.</text>
</comment>
<dbReference type="InterPro" id="IPR051694">
    <property type="entry name" value="Immunoregulatory_rcpt-like"/>
</dbReference>
<keyword evidence="7" id="KW-0732">Signal</keyword>
<evidence type="ECO:0000256" key="5">
    <source>
        <dbReference type="SAM" id="MobiDB-lite"/>
    </source>
</evidence>
<feature type="signal peptide" evidence="7">
    <location>
        <begin position="1"/>
        <end position="25"/>
    </location>
</feature>
<feature type="region of interest" description="Disordered" evidence="5">
    <location>
        <begin position="583"/>
        <end position="626"/>
    </location>
</feature>
<evidence type="ECO:0000256" key="2">
    <source>
        <dbReference type="ARBA" id="ARBA00022692"/>
    </source>
</evidence>
<evidence type="ECO:0000256" key="6">
    <source>
        <dbReference type="SAM" id="Phobius"/>
    </source>
</evidence>
<feature type="transmembrane region" description="Helical" evidence="6">
    <location>
        <begin position="242"/>
        <end position="263"/>
    </location>
</feature>
<evidence type="ECO:0000313" key="8">
    <source>
        <dbReference type="EMBL" id="KAG0322127.1"/>
    </source>
</evidence>
<keyword evidence="9" id="KW-1185">Reference proteome</keyword>
<keyword evidence="4 6" id="KW-0472">Membrane</keyword>
<evidence type="ECO:0000256" key="3">
    <source>
        <dbReference type="ARBA" id="ARBA00022989"/>
    </source>
</evidence>
<feature type="compositionally biased region" description="Low complexity" evidence="5">
    <location>
        <begin position="591"/>
        <end position="607"/>
    </location>
</feature>
<dbReference type="GO" id="GO:0016020">
    <property type="term" value="C:membrane"/>
    <property type="evidence" value="ECO:0007669"/>
    <property type="project" value="UniProtKB-SubCell"/>
</dbReference>
<dbReference type="PANTHER" id="PTHR15549:SF30">
    <property type="entry name" value="MID2 DOMAIN-CONTAINING PROTEIN"/>
    <property type="match status" value="1"/>
</dbReference>
<dbReference type="OrthoDB" id="2419147at2759"/>
<dbReference type="GO" id="GO:0071944">
    <property type="term" value="C:cell periphery"/>
    <property type="evidence" value="ECO:0007669"/>
    <property type="project" value="UniProtKB-ARBA"/>
</dbReference>
<sequence length="707" mass="76955">MATRLSRPWFSTLLLLTLHASISHALSCTYPSYNTQVQPGQDITLSWALTPTDISTYDSLTATLYCMDIDGNEGGMWRTIATLFQSRALGYSAQSQYTFTTPYCGPLARDVAIRIVATGKTATLNDACYFAMNPIPITNPVPPPVVTTQAPPTTTLAPPVSNTLLSKTSPLSATSSLSISTGAQTATISGTTSAVFPNPSGRPYPPLPPLPSVSDSPTGSNSGSSTGPGDSGSSGPNRVKTIAASIGGVGAGVALIVVMTIIIMRRRRSAQQIGRRVLSGTGGYDWRRGMTEKLAKQGRRLKGLGKKGREHDFFLMQDDDDYNDHYNNEKYDEDVGAALTSYHKSRLLSHVSEAGYSGKELDAGASVDGQVPQGHGREPAISYPPNAYVDGLMRNSISHPCMCSDDSTRSSWESSSVIRQYWAASMTARAERRLEGYPPSTCYLDDEGSIFGDRRHRRTPSQSSQSRKADIFGADDSSIESDFTDGLISSNAGKDGVAKRYYQSTINSVQSYLRRSMSMSLTSLRSGMSTTDDESIYDHGRGFRASINNEYLHHLNIKSLHNEQRQLDYYRHFYRRNPTITTMGTVDKSSRNNTRTMTTTTSQRTSSAPSLTSTNDPFQTFDSNDPSRIFNSSEVQLAQDPFSDCYVVENDETQSKRLTSPSLLTQTVLAVKSDDSNDSNSDGDDRSNSALLRSFPPPPPVLTSSRA</sequence>
<feature type="chain" id="PRO_5040319676" evidence="7">
    <location>
        <begin position="26"/>
        <end position="707"/>
    </location>
</feature>
<feature type="compositionally biased region" description="Polar residues" evidence="5">
    <location>
        <begin position="608"/>
        <end position="626"/>
    </location>
</feature>
<name>A0A9P6RK69_9FUNG</name>
<evidence type="ECO:0000256" key="4">
    <source>
        <dbReference type="ARBA" id="ARBA00023136"/>
    </source>
</evidence>
<feature type="region of interest" description="Disordered" evidence="5">
    <location>
        <begin position="670"/>
        <end position="707"/>
    </location>
</feature>
<dbReference type="AlphaFoldDB" id="A0A9P6RK69"/>
<protein>
    <submittedName>
        <fullName evidence="8">Uncharacterized protein</fullName>
    </submittedName>
</protein>
<evidence type="ECO:0000256" key="1">
    <source>
        <dbReference type="ARBA" id="ARBA00004167"/>
    </source>
</evidence>
<feature type="region of interest" description="Disordered" evidence="5">
    <location>
        <begin position="451"/>
        <end position="471"/>
    </location>
</feature>
<dbReference type="EMBL" id="JAAAIP010000220">
    <property type="protein sequence ID" value="KAG0322127.1"/>
    <property type="molecule type" value="Genomic_DNA"/>
</dbReference>
<feature type="region of interest" description="Disordered" evidence="5">
    <location>
        <begin position="143"/>
        <end position="162"/>
    </location>
</feature>
<keyword evidence="2 6" id="KW-0812">Transmembrane</keyword>
<reference evidence="8" key="1">
    <citation type="journal article" date="2020" name="Fungal Divers.">
        <title>Resolving the Mortierellaceae phylogeny through synthesis of multi-gene phylogenetics and phylogenomics.</title>
        <authorList>
            <person name="Vandepol N."/>
            <person name="Liber J."/>
            <person name="Desiro A."/>
            <person name="Na H."/>
            <person name="Kennedy M."/>
            <person name="Barry K."/>
            <person name="Grigoriev I.V."/>
            <person name="Miller A.N."/>
            <person name="O'Donnell K."/>
            <person name="Stajich J.E."/>
            <person name="Bonito G."/>
        </authorList>
    </citation>
    <scope>NUCLEOTIDE SEQUENCE</scope>
    <source>
        <strain evidence="8">REB-010B</strain>
    </source>
</reference>
<feature type="compositionally biased region" description="Low complexity" evidence="5">
    <location>
        <begin position="146"/>
        <end position="162"/>
    </location>
</feature>
<feature type="compositionally biased region" description="Low complexity" evidence="5">
    <location>
        <begin position="212"/>
        <end position="238"/>
    </location>
</feature>
<gene>
    <name evidence="8" type="ORF">BGZ99_003496</name>
</gene>
<keyword evidence="3 6" id="KW-1133">Transmembrane helix</keyword>
<proteinExistence type="predicted"/>
<dbReference type="Proteomes" id="UP000738325">
    <property type="component" value="Unassembled WGS sequence"/>
</dbReference>
<comment type="subcellular location">
    <subcellularLocation>
        <location evidence="1">Membrane</location>
        <topology evidence="1">Single-pass membrane protein</topology>
    </subcellularLocation>
</comment>
<accession>A0A9P6RK69</accession>
<feature type="compositionally biased region" description="Pro residues" evidence="5">
    <location>
        <begin position="200"/>
        <end position="211"/>
    </location>
</feature>